<accession>A0ABY3PHW6</accession>
<dbReference type="RefSeq" id="WP_230840271.1">
    <property type="nucleotide sequence ID" value="NZ_CP063845.1"/>
</dbReference>
<evidence type="ECO:0000259" key="13">
    <source>
        <dbReference type="Pfam" id="PF18075"/>
    </source>
</evidence>
<keyword evidence="7 11" id="KW-1133">Transmembrane helix</keyword>
<dbReference type="Proteomes" id="UP001054846">
    <property type="component" value="Chromosome"/>
</dbReference>
<dbReference type="PANTHER" id="PTHR47755:SF1">
    <property type="entry name" value="CELL DIVISION PROTEIN FTSX"/>
    <property type="match status" value="1"/>
</dbReference>
<dbReference type="PANTHER" id="PTHR47755">
    <property type="entry name" value="CELL DIVISION PROTEIN FTSX"/>
    <property type="match status" value="1"/>
</dbReference>
<feature type="transmembrane region" description="Helical" evidence="11">
    <location>
        <begin position="215"/>
        <end position="238"/>
    </location>
</feature>
<proteinExistence type="inferred from homology"/>
<feature type="transmembrane region" description="Helical" evidence="11">
    <location>
        <begin position="24"/>
        <end position="45"/>
    </location>
</feature>
<evidence type="ECO:0000256" key="8">
    <source>
        <dbReference type="ARBA" id="ARBA00023136"/>
    </source>
</evidence>
<evidence type="ECO:0000256" key="3">
    <source>
        <dbReference type="ARBA" id="ARBA00021907"/>
    </source>
</evidence>
<reference evidence="14 15" key="1">
    <citation type="journal article" date="2021" name="Genome Biol. Evol.">
        <title>Complete Genome Sequencing of a Novel Gloeobacter Species from a Waterfall Cave in Mexico.</title>
        <authorList>
            <person name="Saw J.H."/>
            <person name="Cardona T."/>
            <person name="Montejano G."/>
        </authorList>
    </citation>
    <scope>NUCLEOTIDE SEQUENCE [LARGE SCALE GENOMIC DNA]</scope>
    <source>
        <strain evidence="14">MG652769</strain>
    </source>
</reference>
<evidence type="ECO:0000256" key="7">
    <source>
        <dbReference type="ARBA" id="ARBA00022989"/>
    </source>
</evidence>
<evidence type="ECO:0000256" key="5">
    <source>
        <dbReference type="ARBA" id="ARBA00022618"/>
    </source>
</evidence>
<name>A0ABY3PHW6_9CYAN</name>
<dbReference type="Pfam" id="PF18075">
    <property type="entry name" value="FtsX_ECD"/>
    <property type="match status" value="1"/>
</dbReference>
<feature type="domain" description="ABC3 transporter permease C-terminal" evidence="12">
    <location>
        <begin position="176"/>
        <end position="293"/>
    </location>
</feature>
<feature type="domain" description="FtsX extracellular" evidence="13">
    <location>
        <begin position="62"/>
        <end position="151"/>
    </location>
</feature>
<gene>
    <name evidence="14" type="ORF">ISF26_15860</name>
</gene>
<protein>
    <recommendedName>
        <fullName evidence="3 10">Cell division protein FtsX</fullName>
    </recommendedName>
</protein>
<dbReference type="InterPro" id="IPR004513">
    <property type="entry name" value="FtsX"/>
</dbReference>
<dbReference type="EMBL" id="CP063845">
    <property type="protein sequence ID" value="UFP93268.1"/>
    <property type="molecule type" value="Genomic_DNA"/>
</dbReference>
<comment type="similarity">
    <text evidence="2 10">Belongs to the ABC-4 integral membrane protein family. FtsX subfamily.</text>
</comment>
<dbReference type="InterPro" id="IPR003838">
    <property type="entry name" value="ABC3_permease_C"/>
</dbReference>
<keyword evidence="9 10" id="KW-0131">Cell cycle</keyword>
<feature type="transmembrane region" description="Helical" evidence="11">
    <location>
        <begin position="170"/>
        <end position="195"/>
    </location>
</feature>
<dbReference type="Gene3D" id="3.30.70.3040">
    <property type="match status" value="1"/>
</dbReference>
<dbReference type="PIRSF" id="PIRSF003097">
    <property type="entry name" value="FtsX"/>
    <property type="match status" value="1"/>
</dbReference>
<evidence type="ECO:0000256" key="2">
    <source>
        <dbReference type="ARBA" id="ARBA00007379"/>
    </source>
</evidence>
<evidence type="ECO:0000256" key="11">
    <source>
        <dbReference type="SAM" id="Phobius"/>
    </source>
</evidence>
<dbReference type="InterPro" id="IPR040690">
    <property type="entry name" value="FtsX_ECD"/>
</dbReference>
<evidence type="ECO:0000256" key="6">
    <source>
        <dbReference type="ARBA" id="ARBA00022692"/>
    </source>
</evidence>
<keyword evidence="5 10" id="KW-0132">Cell division</keyword>
<evidence type="ECO:0000313" key="14">
    <source>
        <dbReference type="EMBL" id="UFP93268.1"/>
    </source>
</evidence>
<keyword evidence="4 10" id="KW-1003">Cell membrane</keyword>
<evidence type="ECO:0000256" key="9">
    <source>
        <dbReference type="ARBA" id="ARBA00023306"/>
    </source>
</evidence>
<evidence type="ECO:0000313" key="15">
    <source>
        <dbReference type="Proteomes" id="UP001054846"/>
    </source>
</evidence>
<dbReference type="Pfam" id="PF02687">
    <property type="entry name" value="FtsX"/>
    <property type="match status" value="1"/>
</dbReference>
<evidence type="ECO:0000259" key="12">
    <source>
        <dbReference type="Pfam" id="PF02687"/>
    </source>
</evidence>
<keyword evidence="8 10" id="KW-0472">Membrane</keyword>
<evidence type="ECO:0000256" key="1">
    <source>
        <dbReference type="ARBA" id="ARBA00004651"/>
    </source>
</evidence>
<comment type="subcellular location">
    <subcellularLocation>
        <location evidence="1">Cell membrane</location>
        <topology evidence="1">Multi-pass membrane protein</topology>
    </subcellularLocation>
</comment>
<evidence type="ECO:0000256" key="10">
    <source>
        <dbReference type="PIRNR" id="PIRNR003097"/>
    </source>
</evidence>
<keyword evidence="15" id="KW-1185">Reference proteome</keyword>
<sequence>MIQRVTTQVDYLLREAFTGLRRNLWMIWSAVSTLAVLLFLLGLGLRASWQLQDAVSDLGSRLEISIYLDPGVRAAAVEPDLRTLVGVDEIKSVSKEQAWAALKKDLGVRSDPGESLGGNPLVDSLRVRIAQPEAVAPLAAQIQQIEGVEEVSYGSEAAQRLDQIQQAMRWMGLALTAVLGVATVAVITSTIRLIVQSRRKEIEVMQLVGATPLRISMPFILEGLAFGVAGALIAWGLIEATSRVVAQKQLELLPFLQWQPSERAAFTLPLILLGVGIALGMLGSLIAVRRAIR</sequence>
<keyword evidence="6 11" id="KW-0812">Transmembrane</keyword>
<feature type="transmembrane region" description="Helical" evidence="11">
    <location>
        <begin position="264"/>
        <end position="288"/>
    </location>
</feature>
<organism evidence="14 15">
    <name type="scientific">Gloeobacter morelensis MG652769</name>
    <dbReference type="NCBI Taxonomy" id="2781736"/>
    <lineage>
        <taxon>Bacteria</taxon>
        <taxon>Bacillati</taxon>
        <taxon>Cyanobacteriota</taxon>
        <taxon>Cyanophyceae</taxon>
        <taxon>Gloeobacterales</taxon>
        <taxon>Gloeobacteraceae</taxon>
        <taxon>Gloeobacter</taxon>
        <taxon>Gloeobacter morelensis</taxon>
    </lineage>
</organism>
<evidence type="ECO:0000256" key="4">
    <source>
        <dbReference type="ARBA" id="ARBA00022475"/>
    </source>
</evidence>